<evidence type="ECO:0000256" key="5">
    <source>
        <dbReference type="SAM" id="Phobius"/>
    </source>
</evidence>
<feature type="transmembrane region" description="Helical" evidence="5">
    <location>
        <begin position="52"/>
        <end position="70"/>
    </location>
</feature>
<feature type="transmembrane region" description="Helical" evidence="5">
    <location>
        <begin position="77"/>
        <end position="96"/>
    </location>
</feature>
<dbReference type="RefSeq" id="WP_129988354.1">
    <property type="nucleotide sequence ID" value="NZ_SDPU01000028.1"/>
</dbReference>
<evidence type="ECO:0000256" key="2">
    <source>
        <dbReference type="ARBA" id="ARBA00022692"/>
    </source>
</evidence>
<feature type="transmembrane region" description="Helical" evidence="5">
    <location>
        <begin position="147"/>
        <end position="167"/>
    </location>
</feature>
<keyword evidence="8" id="KW-1185">Reference proteome</keyword>
<evidence type="ECO:0000313" key="7">
    <source>
        <dbReference type="EMBL" id="RYU10763.1"/>
    </source>
</evidence>
<comment type="subcellular location">
    <subcellularLocation>
        <location evidence="1">Membrane</location>
        <topology evidence="1">Multi-pass membrane protein</topology>
    </subcellularLocation>
</comment>
<evidence type="ECO:0000256" key="1">
    <source>
        <dbReference type="ARBA" id="ARBA00004141"/>
    </source>
</evidence>
<evidence type="ECO:0000313" key="8">
    <source>
        <dbReference type="Proteomes" id="UP000291189"/>
    </source>
</evidence>
<evidence type="ECO:0000259" key="6">
    <source>
        <dbReference type="Pfam" id="PF13515"/>
    </source>
</evidence>
<dbReference type="InterPro" id="IPR049453">
    <property type="entry name" value="Memb_transporter_dom"/>
</dbReference>
<dbReference type="Proteomes" id="UP000291189">
    <property type="component" value="Unassembled WGS sequence"/>
</dbReference>
<organism evidence="7 8">
    <name type="scientific">Nocardioides iriomotensis</name>
    <dbReference type="NCBI Taxonomy" id="715784"/>
    <lineage>
        <taxon>Bacteria</taxon>
        <taxon>Bacillati</taxon>
        <taxon>Actinomycetota</taxon>
        <taxon>Actinomycetes</taxon>
        <taxon>Propionibacteriales</taxon>
        <taxon>Nocardioidaceae</taxon>
        <taxon>Nocardioides</taxon>
    </lineage>
</organism>
<evidence type="ECO:0000256" key="4">
    <source>
        <dbReference type="ARBA" id="ARBA00023136"/>
    </source>
</evidence>
<keyword evidence="3 5" id="KW-1133">Transmembrane helix</keyword>
<feature type="transmembrane region" description="Helical" evidence="5">
    <location>
        <begin position="102"/>
        <end position="119"/>
    </location>
</feature>
<keyword evidence="4 5" id="KW-0472">Membrane</keyword>
<dbReference type="OrthoDB" id="5198202at2"/>
<keyword evidence="2 5" id="KW-0812">Transmembrane</keyword>
<proteinExistence type="predicted"/>
<sequence length="367" mass="38973">MDAQQSLDRALQRGRTSVRARLARLRTNGWHIAQCSAAAGVAWFLAADVLGHPMPFFAPVAAVLCLGTSYGQRLRRVVEVTVGVAVGVFIADLFVLLFGSGAWQLAFVVAASMSVAFLLDAGRLFVTQAAVQSIVVTALVAEPGAAFIRWTDALVGGAVAIVAATVVPRAPLRRPREQAAVVVRKIAALLRGASEVMVDGDVDRALSLLADARTTDVLIRELQDASDEGLSVVASSPFRLRHRGGIRRMAEIVEPLDLALRNTRVLVRRAAVAAHRREPVPRGYSILCADLADAADLVAKELSSNRMAVHAQPALLEVARGSSQVERGTDLSGEVILAQVRSIVADLLRITGMGVIESSDAIPPAPR</sequence>
<gene>
    <name evidence="7" type="ORF">ETU37_16075</name>
</gene>
<feature type="domain" description="Integral membrane bound transporter" evidence="6">
    <location>
        <begin position="42"/>
        <end position="162"/>
    </location>
</feature>
<reference evidence="7 8" key="1">
    <citation type="submission" date="2019-01" db="EMBL/GenBank/DDBJ databases">
        <title>Nocardioides guangzhouensis sp. nov., an actinobacterium isolated from soil.</title>
        <authorList>
            <person name="Fu Y."/>
            <person name="Cai Y."/>
            <person name="Lin Z."/>
            <person name="Chen P."/>
        </authorList>
    </citation>
    <scope>NUCLEOTIDE SEQUENCE [LARGE SCALE GENOMIC DNA]</scope>
    <source>
        <strain evidence="7 8">NBRC 105384</strain>
    </source>
</reference>
<dbReference type="Pfam" id="PF13515">
    <property type="entry name" value="FUSC_2"/>
    <property type="match status" value="1"/>
</dbReference>
<comment type="caution">
    <text evidence="7">The sequence shown here is derived from an EMBL/GenBank/DDBJ whole genome shotgun (WGS) entry which is preliminary data.</text>
</comment>
<name>A0A4Q5IXQ9_9ACTN</name>
<protein>
    <recommendedName>
        <fullName evidence="6">Integral membrane bound transporter domain-containing protein</fullName>
    </recommendedName>
</protein>
<accession>A0A4Q5IXQ9</accession>
<dbReference type="GO" id="GO:0016020">
    <property type="term" value="C:membrane"/>
    <property type="evidence" value="ECO:0007669"/>
    <property type="project" value="UniProtKB-SubCell"/>
</dbReference>
<feature type="transmembrane region" description="Helical" evidence="5">
    <location>
        <begin position="29"/>
        <end position="46"/>
    </location>
</feature>
<dbReference type="EMBL" id="SDPU01000028">
    <property type="protein sequence ID" value="RYU10763.1"/>
    <property type="molecule type" value="Genomic_DNA"/>
</dbReference>
<dbReference type="AlphaFoldDB" id="A0A4Q5IXQ9"/>
<evidence type="ECO:0000256" key="3">
    <source>
        <dbReference type="ARBA" id="ARBA00022989"/>
    </source>
</evidence>